<dbReference type="Gene3D" id="3.40.50.720">
    <property type="entry name" value="NAD(P)-binding Rossmann-like Domain"/>
    <property type="match status" value="1"/>
</dbReference>
<evidence type="ECO:0000313" key="2">
    <source>
        <dbReference type="EMBL" id="PHP26990.1"/>
    </source>
</evidence>
<dbReference type="SUPFAM" id="SSF51735">
    <property type="entry name" value="NAD(P)-binding Rossmann-fold domains"/>
    <property type="match status" value="1"/>
</dbReference>
<organism evidence="2 3">
    <name type="scientific">Limimaricola cinnabarinus</name>
    <dbReference type="NCBI Taxonomy" id="1125964"/>
    <lineage>
        <taxon>Bacteria</taxon>
        <taxon>Pseudomonadati</taxon>
        <taxon>Pseudomonadota</taxon>
        <taxon>Alphaproteobacteria</taxon>
        <taxon>Rhodobacterales</taxon>
        <taxon>Paracoccaceae</taxon>
        <taxon>Limimaricola</taxon>
    </lineage>
</organism>
<keyword evidence="3" id="KW-1185">Reference proteome</keyword>
<accession>A0A2G1ME93</accession>
<reference evidence="2 3" key="1">
    <citation type="submission" date="2017-08" db="EMBL/GenBank/DDBJ databases">
        <title>Draft Genome Sequence of Loktanella cinnabarina Strain XM1, Isolated from Coastal Surface Water.</title>
        <authorList>
            <person name="Ma R."/>
            <person name="Wang J."/>
            <person name="Wang Q."/>
            <person name="Ma Z."/>
            <person name="Li J."/>
            <person name="Chen L."/>
        </authorList>
    </citation>
    <scope>NUCLEOTIDE SEQUENCE [LARGE SCALE GENOMIC DNA]</scope>
    <source>
        <strain evidence="2 3">XM1</strain>
    </source>
</reference>
<dbReference type="EMBL" id="NQWH01000022">
    <property type="protein sequence ID" value="PHP26990.1"/>
    <property type="molecule type" value="Genomic_DNA"/>
</dbReference>
<dbReference type="InterPro" id="IPR036291">
    <property type="entry name" value="NAD(P)-bd_dom_sf"/>
</dbReference>
<gene>
    <name evidence="2" type="ORF">CJ301_13470</name>
</gene>
<dbReference type="AlphaFoldDB" id="A0A2G1ME93"/>
<protein>
    <recommendedName>
        <fullName evidence="1">NAD-dependent epimerase/dehydratase domain-containing protein</fullName>
    </recommendedName>
</protein>
<dbReference type="RefSeq" id="WP_099277908.1">
    <property type="nucleotide sequence ID" value="NZ_KZ304965.1"/>
</dbReference>
<dbReference type="Pfam" id="PF01370">
    <property type="entry name" value="Epimerase"/>
    <property type="match status" value="1"/>
</dbReference>
<evidence type="ECO:0000259" key="1">
    <source>
        <dbReference type="Pfam" id="PF01370"/>
    </source>
</evidence>
<evidence type="ECO:0000313" key="3">
    <source>
        <dbReference type="Proteomes" id="UP000221860"/>
    </source>
</evidence>
<dbReference type="Proteomes" id="UP000221860">
    <property type="component" value="Unassembled WGS sequence"/>
</dbReference>
<comment type="caution">
    <text evidence="2">The sequence shown here is derived from an EMBL/GenBank/DDBJ whole genome shotgun (WGS) entry which is preliminary data.</text>
</comment>
<dbReference type="InterPro" id="IPR001509">
    <property type="entry name" value="Epimerase_deHydtase"/>
</dbReference>
<dbReference type="OrthoDB" id="7687386at2"/>
<sequence>MTADTAQTGPLILGGTGRIGRALRRLADDGHWPMGRAALWHGRRGDYAWDMREAPPALPRPVRGVVVLAGVTEGSPDALAANTDLALAALRLAARDGLGPVLLMSSAAVYGREADPGREDSAAPAAPYGEAKLAMERAVAAHVGRLGEQAPAACCLRLANIAGCDQLFGAMSAGPVTLDRFEDGRAPRRAYLGPLTLARALDALCAADTLPPVLNLAQPGAVGMDEILDAAGARWAWRAAPPGALPRTRLDTSRLAAAIGAVAPATAPGLVAEARMAGWTLA</sequence>
<proteinExistence type="predicted"/>
<feature type="domain" description="NAD-dependent epimerase/dehydratase" evidence="1">
    <location>
        <begin position="11"/>
        <end position="164"/>
    </location>
</feature>
<name>A0A2G1ME93_9RHOB</name>